<dbReference type="Gene3D" id="1.20.140.40">
    <property type="entry name" value="Invertase/pectin methylesterase inhibitor family protein"/>
    <property type="match status" value="1"/>
</dbReference>
<evidence type="ECO:0000256" key="3">
    <source>
        <dbReference type="SAM" id="SignalP"/>
    </source>
</evidence>
<dbReference type="KEGG" id="qlo:115978661"/>
<dbReference type="Pfam" id="PF04043">
    <property type="entry name" value="PMEI"/>
    <property type="match status" value="1"/>
</dbReference>
<name>A0A7N2L9M9_QUELO</name>
<dbReference type="InParanoid" id="A0A7N2L9M9"/>
<dbReference type="InterPro" id="IPR035513">
    <property type="entry name" value="Invertase/methylesterase_inhib"/>
</dbReference>
<dbReference type="PANTHER" id="PTHR31080:SF274">
    <property type="entry name" value="PECTINESTERASE_PECTINESTERASE INHIBITOR 26"/>
    <property type="match status" value="1"/>
</dbReference>
<dbReference type="EnsemblPlants" id="QL03p058723:mrna">
    <property type="protein sequence ID" value="QL03p058723:mrna:CDS:2"/>
    <property type="gene ID" value="QL03p058723"/>
</dbReference>
<evidence type="ECO:0000259" key="4">
    <source>
        <dbReference type="SMART" id="SM00856"/>
    </source>
</evidence>
<feature type="domain" description="Pectinesterase inhibitor" evidence="4">
    <location>
        <begin position="29"/>
        <end position="161"/>
    </location>
</feature>
<dbReference type="CDD" id="cd15800">
    <property type="entry name" value="PMEI-like_2"/>
    <property type="match status" value="1"/>
</dbReference>
<dbReference type="GeneID" id="115978661"/>
<dbReference type="OMA" id="DFDTCND"/>
<dbReference type="RefSeq" id="XP_030956358.1">
    <property type="nucleotide sequence ID" value="XM_031100498.1"/>
</dbReference>
<dbReference type="Proteomes" id="UP000594261">
    <property type="component" value="Chromosome 3"/>
</dbReference>
<reference evidence="5" key="2">
    <citation type="submission" date="2021-01" db="UniProtKB">
        <authorList>
            <consortium name="EnsemblPlants"/>
        </authorList>
    </citation>
    <scope>IDENTIFICATION</scope>
</reference>
<evidence type="ECO:0000256" key="2">
    <source>
        <dbReference type="ARBA" id="ARBA00038471"/>
    </source>
</evidence>
<dbReference type="FunCoup" id="A0A7N2L9M9">
    <property type="interactions" value="9"/>
</dbReference>
<evidence type="ECO:0000313" key="5">
    <source>
        <dbReference type="EnsemblPlants" id="QL03p058723:mrna:CDS:2"/>
    </source>
</evidence>
<keyword evidence="1 3" id="KW-0732">Signal</keyword>
<evidence type="ECO:0000313" key="6">
    <source>
        <dbReference type="Proteomes" id="UP000594261"/>
    </source>
</evidence>
<proteinExistence type="inferred from homology"/>
<protein>
    <recommendedName>
        <fullName evidence="4">Pectinesterase inhibitor domain-containing protein</fullName>
    </recommendedName>
</protein>
<comment type="similarity">
    <text evidence="2">Belongs to the PMEI family.</text>
</comment>
<dbReference type="AlphaFoldDB" id="A0A7N2L9M9"/>
<dbReference type="SMART" id="SM00856">
    <property type="entry name" value="PMEI"/>
    <property type="match status" value="1"/>
</dbReference>
<dbReference type="InterPro" id="IPR051955">
    <property type="entry name" value="PME_Inhibitor"/>
</dbReference>
<dbReference type="OrthoDB" id="770764at2759"/>
<evidence type="ECO:0000256" key="1">
    <source>
        <dbReference type="ARBA" id="ARBA00022729"/>
    </source>
</evidence>
<gene>
    <name evidence="5" type="primary">LOC115978661</name>
</gene>
<dbReference type="GO" id="GO:0004857">
    <property type="term" value="F:enzyme inhibitor activity"/>
    <property type="evidence" value="ECO:0007669"/>
    <property type="project" value="InterPro"/>
</dbReference>
<dbReference type="NCBIfam" id="TIGR01614">
    <property type="entry name" value="PME_inhib"/>
    <property type="match status" value="1"/>
</dbReference>
<dbReference type="PANTHER" id="PTHR31080">
    <property type="entry name" value="PECTINESTERASE INHIBITOR-LIKE"/>
    <property type="match status" value="1"/>
</dbReference>
<reference evidence="5 6" key="1">
    <citation type="journal article" date="2016" name="G3 (Bethesda)">
        <title>First Draft Assembly and Annotation of the Genome of a California Endemic Oak Quercus lobata Nee (Fagaceae).</title>
        <authorList>
            <person name="Sork V.L."/>
            <person name="Fitz-Gibbon S.T."/>
            <person name="Puiu D."/>
            <person name="Crepeau M."/>
            <person name="Gugger P.F."/>
            <person name="Sherman R."/>
            <person name="Stevens K."/>
            <person name="Langley C.H."/>
            <person name="Pellegrini M."/>
            <person name="Salzberg S.L."/>
        </authorList>
    </citation>
    <scope>NUCLEOTIDE SEQUENCE [LARGE SCALE GENOMIC DNA]</scope>
    <source>
        <strain evidence="5 6">cv. SW786</strain>
    </source>
</reference>
<sequence length="166" mass="18170">MAFKHYNFFSLVFLATTTILLAGHSHGRAIVMDPNDLCKNADNKQFCQAIVSNLTDPHDAMVSAIHKLVYASKNAKKLALKEGNSEEIDVCIENFEESIDNLKSGLDGLEGHDLPTLNINLSAALTNYVTCDDAFSESGKTNPLAETDAFLEEMASNCLYLSTIIH</sequence>
<organism evidence="5 6">
    <name type="scientific">Quercus lobata</name>
    <name type="common">Valley oak</name>
    <dbReference type="NCBI Taxonomy" id="97700"/>
    <lineage>
        <taxon>Eukaryota</taxon>
        <taxon>Viridiplantae</taxon>
        <taxon>Streptophyta</taxon>
        <taxon>Embryophyta</taxon>
        <taxon>Tracheophyta</taxon>
        <taxon>Spermatophyta</taxon>
        <taxon>Magnoliopsida</taxon>
        <taxon>eudicotyledons</taxon>
        <taxon>Gunneridae</taxon>
        <taxon>Pentapetalae</taxon>
        <taxon>rosids</taxon>
        <taxon>fabids</taxon>
        <taxon>Fagales</taxon>
        <taxon>Fagaceae</taxon>
        <taxon>Quercus</taxon>
    </lineage>
</organism>
<feature type="signal peptide" evidence="3">
    <location>
        <begin position="1"/>
        <end position="22"/>
    </location>
</feature>
<keyword evidence="6" id="KW-1185">Reference proteome</keyword>
<dbReference type="SUPFAM" id="SSF101148">
    <property type="entry name" value="Plant invertase/pectin methylesterase inhibitor"/>
    <property type="match status" value="1"/>
</dbReference>
<dbReference type="EMBL" id="LRBV02000003">
    <property type="status" value="NOT_ANNOTATED_CDS"/>
    <property type="molecule type" value="Genomic_DNA"/>
</dbReference>
<dbReference type="InterPro" id="IPR006501">
    <property type="entry name" value="Pectinesterase_inhib_dom"/>
</dbReference>
<dbReference type="Gramene" id="QL03p058723:mrna">
    <property type="protein sequence ID" value="QL03p058723:mrna:CDS:2"/>
    <property type="gene ID" value="QL03p058723"/>
</dbReference>
<accession>A0A7N2L9M9</accession>
<feature type="chain" id="PRO_5029731265" description="Pectinesterase inhibitor domain-containing protein" evidence="3">
    <location>
        <begin position="23"/>
        <end position="166"/>
    </location>
</feature>